<dbReference type="AlphaFoldDB" id="A0A815HPJ8"/>
<accession>A0A815HPJ8</accession>
<dbReference type="Pfam" id="PF01510">
    <property type="entry name" value="Amidase_2"/>
    <property type="match status" value="1"/>
</dbReference>
<reference evidence="3" key="1">
    <citation type="submission" date="2021-02" db="EMBL/GenBank/DDBJ databases">
        <authorList>
            <person name="Nowell W R."/>
        </authorList>
    </citation>
    <scope>NUCLEOTIDE SEQUENCE</scope>
</reference>
<gene>
    <name evidence="3" type="ORF">GPM918_LOCUS31100</name>
    <name evidence="4" type="ORF">SRO942_LOCUS31733</name>
</gene>
<protein>
    <recommendedName>
        <fullName evidence="2">Peptidoglycan recognition protein family domain-containing protein</fullName>
    </recommendedName>
</protein>
<comment type="caution">
    <text evidence="3">The sequence shown here is derived from an EMBL/GenBank/DDBJ whole genome shotgun (WGS) entry which is preliminary data.</text>
</comment>
<dbReference type="GO" id="GO:0009253">
    <property type="term" value="P:peptidoglycan catabolic process"/>
    <property type="evidence" value="ECO:0007669"/>
    <property type="project" value="InterPro"/>
</dbReference>
<dbReference type="GO" id="GO:0008745">
    <property type="term" value="F:N-acetylmuramoyl-L-alanine amidase activity"/>
    <property type="evidence" value="ECO:0007669"/>
    <property type="project" value="InterPro"/>
</dbReference>
<evidence type="ECO:0000313" key="4">
    <source>
        <dbReference type="EMBL" id="CAF4228008.1"/>
    </source>
</evidence>
<dbReference type="Proteomes" id="UP000663829">
    <property type="component" value="Unassembled WGS sequence"/>
</dbReference>
<evidence type="ECO:0000313" key="5">
    <source>
        <dbReference type="Proteomes" id="UP000663829"/>
    </source>
</evidence>
<dbReference type="InterPro" id="IPR015510">
    <property type="entry name" value="PGRP"/>
</dbReference>
<evidence type="ECO:0000259" key="2">
    <source>
        <dbReference type="SMART" id="SM00701"/>
    </source>
</evidence>
<dbReference type="EMBL" id="CAJNOQ010015097">
    <property type="protein sequence ID" value="CAF1354979.1"/>
    <property type="molecule type" value="Genomic_DNA"/>
</dbReference>
<name>A0A815HPJ8_9BILA</name>
<dbReference type="SUPFAM" id="SSF55846">
    <property type="entry name" value="N-acetylmuramoyl-L-alanine amidase-like"/>
    <property type="match status" value="1"/>
</dbReference>
<dbReference type="Gene3D" id="3.40.80.10">
    <property type="entry name" value="Peptidoglycan recognition protein-like"/>
    <property type="match status" value="1"/>
</dbReference>
<sequence>MVLGCLDKQRSLSMRTHEYFTLLSSIILFVAPHHHNAIGCPDVLNRNVWTATEPLARENLPVPVQYIVVHELTGLNRSMTQHDCTRYINALQSCNMNQNGYDDIVFNFIICGGDENDNGSQQQIYTGRGWKTIGAHCITYNSRSLGIATVRNYTNKKSLNAFKSLMECGITNKFIEQNYSLVGHYASSNIYKFYLEYFKNTTQTKYMCQSRPSNSNTIAANPKEVE</sequence>
<dbReference type="Proteomes" id="UP000681722">
    <property type="component" value="Unassembled WGS sequence"/>
</dbReference>
<dbReference type="InterPro" id="IPR002502">
    <property type="entry name" value="Amidase_domain"/>
</dbReference>
<comment type="similarity">
    <text evidence="1">Belongs to the N-acetylmuramoyl-L-alanine amidase 2 family.</text>
</comment>
<dbReference type="InterPro" id="IPR036505">
    <property type="entry name" value="Amidase/PGRP_sf"/>
</dbReference>
<dbReference type="EMBL" id="CAJOBC010066496">
    <property type="protein sequence ID" value="CAF4228008.1"/>
    <property type="molecule type" value="Genomic_DNA"/>
</dbReference>
<evidence type="ECO:0000256" key="1">
    <source>
        <dbReference type="ARBA" id="ARBA00007553"/>
    </source>
</evidence>
<dbReference type="PANTHER" id="PTHR11022:SF41">
    <property type="entry name" value="PEPTIDOGLYCAN-RECOGNITION PROTEIN LC-RELATED"/>
    <property type="match status" value="1"/>
</dbReference>
<organism evidence="3 5">
    <name type="scientific">Didymodactylos carnosus</name>
    <dbReference type="NCBI Taxonomy" id="1234261"/>
    <lineage>
        <taxon>Eukaryota</taxon>
        <taxon>Metazoa</taxon>
        <taxon>Spiralia</taxon>
        <taxon>Gnathifera</taxon>
        <taxon>Rotifera</taxon>
        <taxon>Eurotatoria</taxon>
        <taxon>Bdelloidea</taxon>
        <taxon>Philodinida</taxon>
        <taxon>Philodinidae</taxon>
        <taxon>Didymodactylos</taxon>
    </lineage>
</organism>
<keyword evidence="5" id="KW-1185">Reference proteome</keyword>
<proteinExistence type="inferred from homology"/>
<dbReference type="PANTHER" id="PTHR11022">
    <property type="entry name" value="PEPTIDOGLYCAN RECOGNITION PROTEIN"/>
    <property type="match status" value="1"/>
</dbReference>
<dbReference type="GO" id="GO:0008270">
    <property type="term" value="F:zinc ion binding"/>
    <property type="evidence" value="ECO:0007669"/>
    <property type="project" value="InterPro"/>
</dbReference>
<dbReference type="InterPro" id="IPR006619">
    <property type="entry name" value="PGRP_domain_met/bac"/>
</dbReference>
<dbReference type="OrthoDB" id="10001926at2759"/>
<evidence type="ECO:0000313" key="3">
    <source>
        <dbReference type="EMBL" id="CAF1354979.1"/>
    </source>
</evidence>
<dbReference type="CDD" id="cd06583">
    <property type="entry name" value="PGRP"/>
    <property type="match status" value="1"/>
</dbReference>
<dbReference type="SMART" id="SM00701">
    <property type="entry name" value="PGRP"/>
    <property type="match status" value="1"/>
</dbReference>
<feature type="domain" description="Peptidoglycan recognition protein family" evidence="2">
    <location>
        <begin position="41"/>
        <end position="188"/>
    </location>
</feature>